<dbReference type="AlphaFoldDB" id="A0ABD2KSW0"/>
<protein>
    <recommendedName>
        <fullName evidence="5">Calcineurin-like phosphoesterase domain-containing protein</fullName>
    </recommendedName>
</protein>
<evidence type="ECO:0000256" key="1">
    <source>
        <dbReference type="ARBA" id="ARBA00022729"/>
    </source>
</evidence>
<dbReference type="Gene3D" id="3.60.21.10">
    <property type="match status" value="1"/>
</dbReference>
<dbReference type="EMBL" id="JBICBT010000665">
    <property type="protein sequence ID" value="KAL3106057.1"/>
    <property type="molecule type" value="Genomic_DNA"/>
</dbReference>
<evidence type="ECO:0000313" key="3">
    <source>
        <dbReference type="EMBL" id="KAL3106057.1"/>
    </source>
</evidence>
<dbReference type="InterPro" id="IPR051558">
    <property type="entry name" value="Metallophosphoesterase_PAP"/>
</dbReference>
<dbReference type="Proteomes" id="UP001620626">
    <property type="component" value="Unassembled WGS sequence"/>
</dbReference>
<name>A0ABD2KSW0_9BILA</name>
<dbReference type="PANTHER" id="PTHR10161">
    <property type="entry name" value="TARTRATE-RESISTANT ACID PHOSPHATASE TYPE 5"/>
    <property type="match status" value="1"/>
</dbReference>
<evidence type="ECO:0000313" key="4">
    <source>
        <dbReference type="Proteomes" id="UP001620626"/>
    </source>
</evidence>
<keyword evidence="4" id="KW-1185">Reference proteome</keyword>
<reference evidence="3 4" key="1">
    <citation type="submission" date="2024-10" db="EMBL/GenBank/DDBJ databases">
        <authorList>
            <person name="Kim D."/>
        </authorList>
    </citation>
    <scope>NUCLEOTIDE SEQUENCE [LARGE SCALE GENOMIC DNA]</scope>
    <source>
        <strain evidence="3">BH-2024</strain>
    </source>
</reference>
<accession>A0ABD2KSW0</accession>
<keyword evidence="2" id="KW-0378">Hydrolase</keyword>
<comment type="caution">
    <text evidence="3">The sequence shown here is derived from an EMBL/GenBank/DDBJ whole genome shotgun (WGS) entry which is preliminary data.</text>
</comment>
<keyword evidence="1" id="KW-0732">Signal</keyword>
<proteinExistence type="predicted"/>
<organism evidence="3 4">
    <name type="scientific">Heterodera trifolii</name>
    <dbReference type="NCBI Taxonomy" id="157864"/>
    <lineage>
        <taxon>Eukaryota</taxon>
        <taxon>Metazoa</taxon>
        <taxon>Ecdysozoa</taxon>
        <taxon>Nematoda</taxon>
        <taxon>Chromadorea</taxon>
        <taxon>Rhabditida</taxon>
        <taxon>Tylenchina</taxon>
        <taxon>Tylenchomorpha</taxon>
        <taxon>Tylenchoidea</taxon>
        <taxon>Heteroderidae</taxon>
        <taxon>Heteroderinae</taxon>
        <taxon>Heterodera</taxon>
    </lineage>
</organism>
<dbReference type="InterPro" id="IPR029052">
    <property type="entry name" value="Metallo-depent_PP-like"/>
</dbReference>
<evidence type="ECO:0000256" key="2">
    <source>
        <dbReference type="ARBA" id="ARBA00022801"/>
    </source>
</evidence>
<evidence type="ECO:0008006" key="5">
    <source>
        <dbReference type="Google" id="ProtNLM"/>
    </source>
</evidence>
<dbReference type="PANTHER" id="PTHR10161:SF14">
    <property type="entry name" value="TARTRATE-RESISTANT ACID PHOSPHATASE TYPE 5"/>
    <property type="match status" value="1"/>
</dbReference>
<sequence>MDPSVPSPSVALQQFRFPSSSSSSSSVLLQQLLQLQHRFEFAFASVAFLQNSKNVQQIWSVFARAIWPIFTTNIRHLSFSDRNAFDNLFRHTSPTILISINCIQSISLICFPIWSLMMGQMQLAFLRSITSSASYIIRLEDFEETEIEPFELTNERTNEEDDEDEEWDERWVIKRYQIGQTATIQWEDKSLDNLNNVNFHLCEFGPLYPSNYKQKTAKSYTSENESWAQWTAEEEDERIIRKGEADNQNDIVDKLDDTDGKLDGACAFRTNWRTDWRSSWESSSNFNRNWTSSWATSTKWATKLTSSFPCSSISNNRSNRSKTCADYLFVVGHYPIHSVSEHGSFACLRQLDSLLHSQGANAYFSGHDHTLQHFRFGAVPSEDAKGTVAEDRHIHCIVFSAASLTDRSAKHIEAVPKEVSDWLEPFLTNWLFQWWLRPSSASKKQRHNELLQRHSAEEALF</sequence>
<dbReference type="SUPFAM" id="SSF56300">
    <property type="entry name" value="Metallo-dependent phosphatases"/>
    <property type="match status" value="1"/>
</dbReference>
<gene>
    <name evidence="3" type="ORF">niasHT_029690</name>
</gene>
<dbReference type="GO" id="GO:0016787">
    <property type="term" value="F:hydrolase activity"/>
    <property type="evidence" value="ECO:0007669"/>
    <property type="project" value="UniProtKB-KW"/>
</dbReference>